<dbReference type="EMBL" id="JAHQCS010000088">
    <property type="protein sequence ID" value="MBU9711872.1"/>
    <property type="molecule type" value="Genomic_DNA"/>
</dbReference>
<dbReference type="Proteomes" id="UP000784880">
    <property type="component" value="Unassembled WGS sequence"/>
</dbReference>
<evidence type="ECO:0000259" key="4">
    <source>
        <dbReference type="Pfam" id="PF01979"/>
    </source>
</evidence>
<dbReference type="InterPro" id="IPR006680">
    <property type="entry name" value="Amidohydro-rel"/>
</dbReference>
<evidence type="ECO:0000256" key="2">
    <source>
        <dbReference type="ARBA" id="ARBA00022801"/>
    </source>
</evidence>
<gene>
    <name evidence="5" type="primary">nagA</name>
    <name evidence="5" type="ORF">KS419_08995</name>
</gene>
<keyword evidence="3" id="KW-0119">Carbohydrate metabolism</keyword>
<reference evidence="5 6" key="1">
    <citation type="submission" date="2021-06" db="EMBL/GenBank/DDBJ databases">
        <title>Bacillus sp. RD4P76, an endophyte from a halophyte.</title>
        <authorList>
            <person name="Sun J.-Q."/>
        </authorList>
    </citation>
    <scope>NUCLEOTIDE SEQUENCE [LARGE SCALE GENOMIC DNA]</scope>
    <source>
        <strain evidence="5 6">CGMCC 1.15917</strain>
    </source>
</reference>
<comment type="similarity">
    <text evidence="3">Belongs to the metallo-dependent hydrolases superfamily. NagA family.</text>
</comment>
<dbReference type="Pfam" id="PF01979">
    <property type="entry name" value="Amidohydro_1"/>
    <property type="match status" value="1"/>
</dbReference>
<dbReference type="RefSeq" id="WP_217066089.1">
    <property type="nucleotide sequence ID" value="NZ_JAHQCS010000088.1"/>
</dbReference>
<keyword evidence="6" id="KW-1185">Reference proteome</keyword>
<evidence type="ECO:0000313" key="6">
    <source>
        <dbReference type="Proteomes" id="UP000784880"/>
    </source>
</evidence>
<feature type="domain" description="Amidohydrolase-related" evidence="4">
    <location>
        <begin position="60"/>
        <end position="395"/>
    </location>
</feature>
<sequence length="402" mass="43930">MNMAAKCILYNGRIYTETEIIPNGYLVLAEGKIIEIAEGQPSIREEKKNDTEFIDCKGKTILPGFMDLHIHGVQGADMMDGTASALTVMKRELPKEGTTSFLATTITEDSREIEKALRQVAEDGNQLGDSDEIEGAELLGVHLEGPFISSKRAGAQPEQHILPPNIDLFKQWEEASGHRIKLVTLAPEIEDGKELVSYMKERGIVASIGHSDAVYDEVKTAVETGVTHATHLFNGMRGMHHREPGVAGSVLLLDEILVELIPDGIHIIPEMVDLSYRVKGEDGLVLITDAMRAKGLGQGQYQLAGQKVDVDEKQATLEDGTLAGSILKMNDGVKNIMEFTGCTLESAVKMASSNPAKQLSIFDRKGSIATGKDADLVLVNSDMEVLLTICRGKVVYRRECWE</sequence>
<evidence type="ECO:0000256" key="1">
    <source>
        <dbReference type="ARBA" id="ARBA00022723"/>
    </source>
</evidence>
<dbReference type="EC" id="3.5.1.25" evidence="5"/>
<keyword evidence="2 3" id="KW-0378">Hydrolase</keyword>
<dbReference type="InterPro" id="IPR003764">
    <property type="entry name" value="GlcNAc_6-P_deAcase"/>
</dbReference>
<organism evidence="5 6">
    <name type="scientific">Evansella tamaricis</name>
    <dbReference type="NCBI Taxonomy" id="2069301"/>
    <lineage>
        <taxon>Bacteria</taxon>
        <taxon>Bacillati</taxon>
        <taxon>Bacillota</taxon>
        <taxon>Bacilli</taxon>
        <taxon>Bacillales</taxon>
        <taxon>Bacillaceae</taxon>
        <taxon>Evansella</taxon>
    </lineage>
</organism>
<dbReference type="NCBIfam" id="TIGR00221">
    <property type="entry name" value="nagA"/>
    <property type="match status" value="1"/>
</dbReference>
<evidence type="ECO:0000256" key="3">
    <source>
        <dbReference type="PIRNR" id="PIRNR038994"/>
    </source>
</evidence>
<comment type="caution">
    <text evidence="5">The sequence shown here is derived from an EMBL/GenBank/DDBJ whole genome shotgun (WGS) entry which is preliminary data.</text>
</comment>
<proteinExistence type="inferred from homology"/>
<dbReference type="GO" id="GO:0008448">
    <property type="term" value="F:N-acetylglucosamine-6-phosphate deacetylase activity"/>
    <property type="evidence" value="ECO:0007669"/>
    <property type="project" value="UniProtKB-EC"/>
</dbReference>
<protein>
    <submittedName>
        <fullName evidence="5">N-acetylglucosamine-6-phosphate deacetylase</fullName>
        <ecNumber evidence="5">3.5.1.25</ecNumber>
    </submittedName>
</protein>
<name>A0ABS6JDW4_9BACI</name>
<accession>A0ABS6JDW4</accession>
<dbReference type="PIRSF" id="PIRSF038994">
    <property type="entry name" value="NagA"/>
    <property type="match status" value="1"/>
</dbReference>
<dbReference type="PANTHER" id="PTHR11113:SF14">
    <property type="entry name" value="N-ACETYLGLUCOSAMINE-6-PHOSPHATE DEACETYLASE"/>
    <property type="match status" value="1"/>
</dbReference>
<evidence type="ECO:0000313" key="5">
    <source>
        <dbReference type="EMBL" id="MBU9711872.1"/>
    </source>
</evidence>
<dbReference type="CDD" id="cd00854">
    <property type="entry name" value="NagA"/>
    <property type="match status" value="1"/>
</dbReference>
<dbReference type="PANTHER" id="PTHR11113">
    <property type="entry name" value="N-ACETYLGLUCOSAMINE-6-PHOSPHATE DEACETYLASE"/>
    <property type="match status" value="1"/>
</dbReference>
<keyword evidence="1" id="KW-0479">Metal-binding</keyword>